<keyword evidence="9" id="KW-0963">Cytoplasm</keyword>
<dbReference type="Proteomes" id="UP000034493">
    <property type="component" value="Unassembled WGS sequence"/>
</dbReference>
<dbReference type="PATRIC" id="fig|1618411.3.peg.304"/>
<dbReference type="SUPFAM" id="SSF52374">
    <property type="entry name" value="Nucleotidylyl transferase"/>
    <property type="match status" value="1"/>
</dbReference>
<evidence type="ECO:0000256" key="8">
    <source>
        <dbReference type="ARBA" id="ARBA00023146"/>
    </source>
</evidence>
<dbReference type="InterPro" id="IPR014729">
    <property type="entry name" value="Rossmann-like_a/b/a_fold"/>
</dbReference>
<evidence type="ECO:0000256" key="9">
    <source>
        <dbReference type="HAMAP-Rule" id="MF_00041"/>
    </source>
</evidence>
<keyword evidence="5 9" id="KW-0862">Zinc</keyword>
<evidence type="ECO:0000313" key="11">
    <source>
        <dbReference type="EMBL" id="KKS04605.1"/>
    </source>
</evidence>
<dbReference type="NCBIfam" id="TIGR00435">
    <property type="entry name" value="cysS"/>
    <property type="match status" value="1"/>
</dbReference>
<dbReference type="GO" id="GO:0004817">
    <property type="term" value="F:cysteine-tRNA ligase activity"/>
    <property type="evidence" value="ECO:0007669"/>
    <property type="project" value="UniProtKB-UniRule"/>
</dbReference>
<keyword evidence="3 9" id="KW-0479">Metal-binding</keyword>
<dbReference type="GO" id="GO:0008270">
    <property type="term" value="F:zinc ion binding"/>
    <property type="evidence" value="ECO:0007669"/>
    <property type="project" value="UniProtKB-UniRule"/>
</dbReference>
<comment type="subunit">
    <text evidence="1 9">Monomer.</text>
</comment>
<keyword evidence="8 9" id="KW-0030">Aminoacyl-tRNA synthetase</keyword>
<sequence length="412" mass="46936">MKLYNSYSEKKETLDLSHPIGLYVCGITPYDTTHLGHAFTFLVYDVLVRYLRFLGNKVTYVQNVTDIDDDILIKAKSLGTTWQALIQAETKKHFKNMAGLNALAPDIIPYATGHIKEMISIIKVLIARGLAYEKNGSVYFKIRSDKNFGKLSKLGYRAMLQIANDRGNFPLDPNKRDPLDFVLWQKHKDGEPSWDSPWGRGRPGWHVECSAMAMKYLGPTITIHGGGEDLIFPHHEAEIAQSENYTKQKFVKIWMHTGMVYCDQKKMSKSLGNMVFVCDLLKIYSANTLRLYLLSHHWRQSWNYNEKKLEESQKTAKILEKSATKSSMDDREVQKNLPVFFTALDDDLNIPQAIEVLVSFAKSKNLPAGRQGQAGELITKCGQILILILLFLNLLTIQIHSRYIKQESTGSL</sequence>
<comment type="catalytic activity">
    <reaction evidence="9">
        <text>tRNA(Cys) + L-cysteine + ATP = L-cysteinyl-tRNA(Cys) + AMP + diphosphate</text>
        <dbReference type="Rhea" id="RHEA:17773"/>
        <dbReference type="Rhea" id="RHEA-COMP:9661"/>
        <dbReference type="Rhea" id="RHEA-COMP:9679"/>
        <dbReference type="ChEBI" id="CHEBI:30616"/>
        <dbReference type="ChEBI" id="CHEBI:33019"/>
        <dbReference type="ChEBI" id="CHEBI:35235"/>
        <dbReference type="ChEBI" id="CHEBI:78442"/>
        <dbReference type="ChEBI" id="CHEBI:78517"/>
        <dbReference type="ChEBI" id="CHEBI:456215"/>
        <dbReference type="EC" id="6.1.1.16"/>
    </reaction>
</comment>
<keyword evidence="7 9" id="KW-0648">Protein biosynthesis</keyword>
<evidence type="ECO:0000256" key="2">
    <source>
        <dbReference type="ARBA" id="ARBA00022598"/>
    </source>
</evidence>
<dbReference type="InterPro" id="IPR015803">
    <property type="entry name" value="Cys-tRNA-ligase"/>
</dbReference>
<dbReference type="Gene3D" id="3.40.50.620">
    <property type="entry name" value="HUPs"/>
    <property type="match status" value="1"/>
</dbReference>
<comment type="subcellular location">
    <subcellularLocation>
        <location evidence="9">Cytoplasm</location>
    </subcellularLocation>
</comment>
<dbReference type="PANTHER" id="PTHR10890">
    <property type="entry name" value="CYSTEINYL-TRNA SYNTHETASE"/>
    <property type="match status" value="1"/>
</dbReference>
<dbReference type="Gene3D" id="1.20.120.1910">
    <property type="entry name" value="Cysteine-tRNA ligase, C-terminal anti-codon recognition domain"/>
    <property type="match status" value="1"/>
</dbReference>
<feature type="short sequence motif" description="'HIGH' region" evidence="9">
    <location>
        <begin position="27"/>
        <end position="37"/>
    </location>
</feature>
<feature type="short sequence motif" description="'KMSKS' region" evidence="9">
    <location>
        <begin position="266"/>
        <end position="270"/>
    </location>
</feature>
<evidence type="ECO:0000256" key="3">
    <source>
        <dbReference type="ARBA" id="ARBA00022723"/>
    </source>
</evidence>
<evidence type="ECO:0000256" key="4">
    <source>
        <dbReference type="ARBA" id="ARBA00022741"/>
    </source>
</evidence>
<evidence type="ECO:0000256" key="5">
    <source>
        <dbReference type="ARBA" id="ARBA00022833"/>
    </source>
</evidence>
<comment type="caution">
    <text evidence="11">The sequence shown here is derived from an EMBL/GenBank/DDBJ whole genome shotgun (WGS) entry which is preliminary data.</text>
</comment>
<feature type="binding site" evidence="9">
    <location>
        <position position="234"/>
    </location>
    <ligand>
        <name>Zn(2+)</name>
        <dbReference type="ChEBI" id="CHEBI:29105"/>
    </ligand>
</feature>
<accession>A0A0G0VUV0</accession>
<dbReference type="Pfam" id="PF01406">
    <property type="entry name" value="tRNA-synt_1e"/>
    <property type="match status" value="1"/>
</dbReference>
<dbReference type="AlphaFoldDB" id="A0A0G0VUV0"/>
<feature type="binding site" evidence="9">
    <location>
        <position position="238"/>
    </location>
    <ligand>
        <name>Zn(2+)</name>
        <dbReference type="ChEBI" id="CHEBI:29105"/>
    </ligand>
</feature>
<name>A0A0G0VUV0_9BACT</name>
<feature type="binding site" evidence="9">
    <location>
        <position position="269"/>
    </location>
    <ligand>
        <name>ATP</name>
        <dbReference type="ChEBI" id="CHEBI:30616"/>
    </ligand>
</feature>
<reference evidence="11 12" key="1">
    <citation type="journal article" date="2015" name="Nature">
        <title>rRNA introns, odd ribosomes, and small enigmatic genomes across a large radiation of phyla.</title>
        <authorList>
            <person name="Brown C.T."/>
            <person name="Hug L.A."/>
            <person name="Thomas B.C."/>
            <person name="Sharon I."/>
            <person name="Castelle C.J."/>
            <person name="Singh A."/>
            <person name="Wilkins M.J."/>
            <person name="Williams K.H."/>
            <person name="Banfield J.F."/>
        </authorList>
    </citation>
    <scope>NUCLEOTIDE SEQUENCE [LARGE SCALE GENOMIC DNA]</scope>
</reference>
<organism evidence="11 12">
    <name type="scientific">Candidatus Curtissbacteria bacterium GW2011_GWA2_41_24</name>
    <dbReference type="NCBI Taxonomy" id="1618411"/>
    <lineage>
        <taxon>Bacteria</taxon>
        <taxon>Candidatus Curtissiibacteriota</taxon>
    </lineage>
</organism>
<evidence type="ECO:0000256" key="7">
    <source>
        <dbReference type="ARBA" id="ARBA00022917"/>
    </source>
</evidence>
<dbReference type="GO" id="GO:0005829">
    <property type="term" value="C:cytosol"/>
    <property type="evidence" value="ECO:0007669"/>
    <property type="project" value="TreeGrafter"/>
</dbReference>
<keyword evidence="6 9" id="KW-0067">ATP-binding</keyword>
<dbReference type="PANTHER" id="PTHR10890:SF3">
    <property type="entry name" value="CYSTEINE--TRNA LIGASE, CYTOPLASMIC"/>
    <property type="match status" value="1"/>
</dbReference>
<feature type="binding site" evidence="9">
    <location>
        <position position="209"/>
    </location>
    <ligand>
        <name>Zn(2+)</name>
        <dbReference type="ChEBI" id="CHEBI:29105"/>
    </ligand>
</feature>
<dbReference type="HAMAP" id="MF_00041">
    <property type="entry name" value="Cys_tRNA_synth"/>
    <property type="match status" value="1"/>
</dbReference>
<dbReference type="InterPro" id="IPR024909">
    <property type="entry name" value="Cys-tRNA/MSH_ligase"/>
</dbReference>
<evidence type="ECO:0000259" key="10">
    <source>
        <dbReference type="Pfam" id="PF01406"/>
    </source>
</evidence>
<keyword evidence="2 9" id="KW-0436">Ligase</keyword>
<protein>
    <recommendedName>
        <fullName evidence="9">Cysteine--tRNA ligase</fullName>
        <ecNumber evidence="9">6.1.1.16</ecNumber>
    </recommendedName>
    <alternativeName>
        <fullName evidence="9">Cysteinyl-tRNA synthetase</fullName>
        <shortName evidence="9">CysRS</shortName>
    </alternativeName>
</protein>
<dbReference type="GO" id="GO:0006423">
    <property type="term" value="P:cysteinyl-tRNA aminoacylation"/>
    <property type="evidence" value="ECO:0007669"/>
    <property type="project" value="UniProtKB-UniRule"/>
</dbReference>
<evidence type="ECO:0000313" key="12">
    <source>
        <dbReference type="Proteomes" id="UP000034493"/>
    </source>
</evidence>
<feature type="binding site" evidence="9">
    <location>
        <position position="25"/>
    </location>
    <ligand>
        <name>Zn(2+)</name>
        <dbReference type="ChEBI" id="CHEBI:29105"/>
    </ligand>
</feature>
<gene>
    <name evidence="9" type="primary">cysS</name>
    <name evidence="11" type="ORF">UU56_C0004G0006</name>
</gene>
<keyword evidence="4 9" id="KW-0547">Nucleotide-binding</keyword>
<dbReference type="InterPro" id="IPR032678">
    <property type="entry name" value="tRNA-synt_1_cat_dom"/>
</dbReference>
<feature type="domain" description="tRNA synthetases class I catalytic" evidence="10">
    <location>
        <begin position="19"/>
        <end position="313"/>
    </location>
</feature>
<evidence type="ECO:0000256" key="1">
    <source>
        <dbReference type="ARBA" id="ARBA00011245"/>
    </source>
</evidence>
<dbReference type="EMBL" id="LCBC01000004">
    <property type="protein sequence ID" value="KKS04605.1"/>
    <property type="molecule type" value="Genomic_DNA"/>
</dbReference>
<dbReference type="GO" id="GO:0005524">
    <property type="term" value="F:ATP binding"/>
    <property type="evidence" value="ECO:0007669"/>
    <property type="project" value="UniProtKB-UniRule"/>
</dbReference>
<dbReference type="EC" id="6.1.1.16" evidence="9"/>
<comment type="similarity">
    <text evidence="9">Belongs to the class-I aminoacyl-tRNA synthetase family.</text>
</comment>
<comment type="cofactor">
    <cofactor evidence="9">
        <name>Zn(2+)</name>
        <dbReference type="ChEBI" id="CHEBI:29105"/>
    </cofactor>
    <text evidence="9">Binds 1 zinc ion per subunit.</text>
</comment>
<proteinExistence type="inferred from homology"/>
<dbReference type="CDD" id="cd00672">
    <property type="entry name" value="CysRS_core"/>
    <property type="match status" value="1"/>
</dbReference>
<dbReference type="PRINTS" id="PR00983">
    <property type="entry name" value="TRNASYNTHCYS"/>
</dbReference>
<evidence type="ECO:0000256" key="6">
    <source>
        <dbReference type="ARBA" id="ARBA00022840"/>
    </source>
</evidence>